<feature type="compositionally biased region" description="Basic and acidic residues" evidence="1">
    <location>
        <begin position="1"/>
        <end position="12"/>
    </location>
</feature>
<gene>
    <name evidence="2" type="ORF">LCGC14_2094650</name>
</gene>
<dbReference type="AlphaFoldDB" id="A0A0F9H8I2"/>
<name>A0A0F9H8I2_9ZZZZ</name>
<evidence type="ECO:0000313" key="2">
    <source>
        <dbReference type="EMBL" id="KKL71467.1"/>
    </source>
</evidence>
<evidence type="ECO:0000256" key="1">
    <source>
        <dbReference type="SAM" id="MobiDB-lite"/>
    </source>
</evidence>
<dbReference type="EMBL" id="LAZR01025585">
    <property type="protein sequence ID" value="KKL71467.1"/>
    <property type="molecule type" value="Genomic_DNA"/>
</dbReference>
<reference evidence="2" key="1">
    <citation type="journal article" date="2015" name="Nature">
        <title>Complex archaea that bridge the gap between prokaryotes and eukaryotes.</title>
        <authorList>
            <person name="Spang A."/>
            <person name="Saw J.H."/>
            <person name="Jorgensen S.L."/>
            <person name="Zaremba-Niedzwiedzka K."/>
            <person name="Martijn J."/>
            <person name="Lind A.E."/>
            <person name="van Eijk R."/>
            <person name="Schleper C."/>
            <person name="Guy L."/>
            <person name="Ettema T.J."/>
        </authorList>
    </citation>
    <scope>NUCLEOTIDE SEQUENCE</scope>
</reference>
<organism evidence="2">
    <name type="scientific">marine sediment metagenome</name>
    <dbReference type="NCBI Taxonomy" id="412755"/>
    <lineage>
        <taxon>unclassified sequences</taxon>
        <taxon>metagenomes</taxon>
        <taxon>ecological metagenomes</taxon>
    </lineage>
</organism>
<comment type="caution">
    <text evidence="2">The sequence shown here is derived from an EMBL/GenBank/DDBJ whole genome shotgun (WGS) entry which is preliminary data.</text>
</comment>
<sequence length="91" mass="10176">MALMGLRRESRRLGYKSKSAGPWDEGEPNSKYKSGTGACGHYDVELDAFGNCRDEECRRDRLTKALHSGEAVRAPNGTIIWTPGHKIRKDL</sequence>
<proteinExistence type="predicted"/>
<feature type="region of interest" description="Disordered" evidence="1">
    <location>
        <begin position="1"/>
        <end position="31"/>
    </location>
</feature>
<accession>A0A0F9H8I2</accession>
<protein>
    <submittedName>
        <fullName evidence="2">Uncharacterized protein</fullName>
    </submittedName>
</protein>